<dbReference type="Gene3D" id="3.20.20.120">
    <property type="entry name" value="Enolase-like C-terminal domain"/>
    <property type="match status" value="1"/>
</dbReference>
<dbReference type="AlphaFoldDB" id="A0AAU8CEF2"/>
<dbReference type="RefSeq" id="WP_353634373.1">
    <property type="nucleotide sequence ID" value="NZ_CP159204.1"/>
</dbReference>
<evidence type="ECO:0000256" key="1">
    <source>
        <dbReference type="SAM" id="MobiDB-lite"/>
    </source>
</evidence>
<organism evidence="2">
    <name type="scientific">Halobacterium sp. NMX12-1</name>
    <dbReference type="NCBI Taxonomy" id="3166650"/>
    <lineage>
        <taxon>Archaea</taxon>
        <taxon>Methanobacteriati</taxon>
        <taxon>Methanobacteriota</taxon>
        <taxon>Stenosarchaea group</taxon>
        <taxon>Halobacteria</taxon>
        <taxon>Halobacteriales</taxon>
        <taxon>Halobacteriaceae</taxon>
        <taxon>Halobacterium</taxon>
    </lineage>
</organism>
<dbReference type="SUPFAM" id="SSF51604">
    <property type="entry name" value="Enolase C-terminal domain-like"/>
    <property type="match status" value="1"/>
</dbReference>
<accession>A0AAU8CEF2</accession>
<reference evidence="2" key="1">
    <citation type="submission" date="2024-06" db="EMBL/GenBank/DDBJ databases">
        <title>Genome Sequence of an extremely halophilic archaeon isolated from Permian era halite, Salado Formation, Carlsbad, New Mexico: Halobacterium sp. strain NMX12-1.</title>
        <authorList>
            <person name="Sotoa L."/>
            <person name="DasSarma P."/>
            <person name="Anton B.P."/>
            <person name="Vincze T."/>
            <person name="Verma I."/>
            <person name="Eralp B."/>
            <person name="Powers D.W."/>
            <person name="Dozier B.L."/>
            <person name="Roberts R.J."/>
            <person name="DasSarma S."/>
        </authorList>
    </citation>
    <scope>NUCLEOTIDE SEQUENCE</scope>
    <source>
        <strain evidence="2">NMX12-1</strain>
    </source>
</reference>
<sequence>MYDAIADLPLTVEGVALDRVERETPAFTRATTVVSLSGAGETGRGEDVTYETAHHDALREHERKTPDGEAFDLAGEYALAEFSELLAETDLWPVDDPAREAFRNYRRWGFEAAALDLALRQAGETLADRLDRTLDPVRFVVSSRLPEGDTARVETLLDRYPDAELKLDPTGEWPEETFDYLADTGAVRVLDLKGHYEGTDVDQSPDPDLYERVFETFPDATVEDPAVTDATREVVADHADRVAWDAPIHGLDDVLDAPFDVRWLNVKPSRFGTLQSLFETLDWAFEHDVALYGGGQFELSVGRGQIQELAGLFYPAGPNDVAPGAYNDVELPEEPPKSPISPPDDHAGFGL</sequence>
<name>A0AAU8CEF2_9EURY</name>
<evidence type="ECO:0008006" key="3">
    <source>
        <dbReference type="Google" id="ProtNLM"/>
    </source>
</evidence>
<dbReference type="EMBL" id="CP159204">
    <property type="protein sequence ID" value="XCF16564.1"/>
    <property type="molecule type" value="Genomic_DNA"/>
</dbReference>
<proteinExistence type="predicted"/>
<dbReference type="InterPro" id="IPR036849">
    <property type="entry name" value="Enolase-like_C_sf"/>
</dbReference>
<protein>
    <recommendedName>
        <fullName evidence="3">Enolase</fullName>
    </recommendedName>
</protein>
<evidence type="ECO:0000313" key="2">
    <source>
        <dbReference type="EMBL" id="XCF16564.1"/>
    </source>
</evidence>
<gene>
    <name evidence="2" type="ORF">ABSL23_15165</name>
</gene>
<dbReference type="GeneID" id="91110516"/>
<feature type="region of interest" description="Disordered" evidence="1">
    <location>
        <begin position="323"/>
        <end position="351"/>
    </location>
</feature>
<dbReference type="KEGG" id="hanx:ABSL23_15165"/>